<feature type="region of interest" description="Disordered" evidence="1">
    <location>
        <begin position="23"/>
        <end position="44"/>
    </location>
</feature>
<dbReference type="VEuPathDB" id="FungiDB:H257_10424"/>
<proteinExistence type="predicted"/>
<reference evidence="2 3" key="1">
    <citation type="submission" date="2018-08" db="EMBL/GenBank/DDBJ databases">
        <title>Aphanomyces genome sequencing and annotation.</title>
        <authorList>
            <person name="Minardi D."/>
            <person name="Oidtmann B."/>
            <person name="Van Der Giezen M."/>
            <person name="Studholme D.J."/>
        </authorList>
    </citation>
    <scope>NUCLEOTIDE SEQUENCE [LARGE SCALE GENOMIC DNA]</scope>
    <source>
        <strain evidence="2 3">Kv</strain>
    </source>
</reference>
<dbReference type="EMBL" id="QUSZ01002516">
    <property type="protein sequence ID" value="RHY21920.1"/>
    <property type="molecule type" value="Genomic_DNA"/>
</dbReference>
<comment type="caution">
    <text evidence="2">The sequence shown here is derived from an EMBL/GenBank/DDBJ whole genome shotgun (WGS) entry which is preliminary data.</text>
</comment>
<protein>
    <submittedName>
        <fullName evidence="2">Uncharacterized protein</fullName>
    </submittedName>
</protein>
<evidence type="ECO:0000313" key="3">
    <source>
        <dbReference type="Proteomes" id="UP000265427"/>
    </source>
</evidence>
<evidence type="ECO:0000313" key="2">
    <source>
        <dbReference type="EMBL" id="RHY21920.1"/>
    </source>
</evidence>
<organism evidence="2 3">
    <name type="scientific">Aphanomyces astaci</name>
    <name type="common">Crayfish plague agent</name>
    <dbReference type="NCBI Taxonomy" id="112090"/>
    <lineage>
        <taxon>Eukaryota</taxon>
        <taxon>Sar</taxon>
        <taxon>Stramenopiles</taxon>
        <taxon>Oomycota</taxon>
        <taxon>Saprolegniomycetes</taxon>
        <taxon>Saprolegniales</taxon>
        <taxon>Verrucalvaceae</taxon>
        <taxon>Aphanomyces</taxon>
    </lineage>
</organism>
<accession>A0A397BQJ6</accession>
<dbReference type="Proteomes" id="UP000265427">
    <property type="component" value="Unassembled WGS sequence"/>
</dbReference>
<gene>
    <name evidence="2" type="ORF">DYB36_011622</name>
</gene>
<name>A0A397BQJ6_APHAT</name>
<dbReference type="AlphaFoldDB" id="A0A397BQJ6"/>
<feature type="compositionally biased region" description="Polar residues" evidence="1">
    <location>
        <begin position="25"/>
        <end position="44"/>
    </location>
</feature>
<evidence type="ECO:0000256" key="1">
    <source>
        <dbReference type="SAM" id="MobiDB-lite"/>
    </source>
</evidence>
<sequence>MQQEERARYNTQLRAAGVNIPTEGTAENTQLPGSLITSGGDSKTGQRSTRWAAVLCRLQCDIQSPLTQPMAPPLISGYTSTKPPVYGKDGFKERDQQKFAKRFIVHTRDQDAISALAHHARFRFDRRGHPAEFEAMFEASMLIPTSSKAVVVARLKQLAMDNTLFRTRDRMTDWQARDMDILTDEAAEDIDFHSKAVVHGIKPNGANALVRNSDDFNDKEIKFDISKFWSHVCGVLSKRRGTTWTSRYGADLTRLRSDCAAVISRGLATRLSKRSGGGEMLTASVTQPIEGFGSVGRRDRANITLGRKVMETLGYDLEGLLQIARDQRDVWDLADPVATDVSAPTALQRVFKT</sequence>